<dbReference type="Proteomes" id="UP000191056">
    <property type="component" value="Unassembled WGS sequence"/>
</dbReference>
<sequence length="75" mass="8694">MKEIYRTRICGKCGKTNILINDEVEDTIKKGKYISCSHCGSQRVVNENETSDLRKCMEHSSYKKVRGAIRQVRQE</sequence>
<name>A0A1V4IUX4_9CLOT</name>
<organism evidence="1 2">
    <name type="scientific">Clostridium chromiireducens</name>
    <dbReference type="NCBI Taxonomy" id="225345"/>
    <lineage>
        <taxon>Bacteria</taxon>
        <taxon>Bacillati</taxon>
        <taxon>Bacillota</taxon>
        <taxon>Clostridia</taxon>
        <taxon>Eubacteriales</taxon>
        <taxon>Clostridiaceae</taxon>
        <taxon>Clostridium</taxon>
    </lineage>
</organism>
<accession>A0A1V4IUX4</accession>
<reference evidence="1 2" key="1">
    <citation type="submission" date="2017-03" db="EMBL/GenBank/DDBJ databases">
        <title>Genome sequence of Clostridium chromiireducens DSM 23318.</title>
        <authorList>
            <person name="Poehlein A."/>
            <person name="Daniel R."/>
        </authorList>
    </citation>
    <scope>NUCLEOTIDE SEQUENCE [LARGE SCALE GENOMIC DNA]</scope>
    <source>
        <strain evidence="1 2">DSM 23318</strain>
    </source>
</reference>
<dbReference type="STRING" id="225345.CLCHR_15180"/>
<dbReference type="OrthoDB" id="1913356at2"/>
<evidence type="ECO:0000313" key="1">
    <source>
        <dbReference type="EMBL" id="OPJ63703.1"/>
    </source>
</evidence>
<evidence type="ECO:0000313" key="2">
    <source>
        <dbReference type="Proteomes" id="UP000191056"/>
    </source>
</evidence>
<dbReference type="EMBL" id="MZGT01000016">
    <property type="protein sequence ID" value="OPJ63703.1"/>
    <property type="molecule type" value="Genomic_DNA"/>
</dbReference>
<keyword evidence="2" id="KW-1185">Reference proteome</keyword>
<protein>
    <submittedName>
        <fullName evidence="1">Uncharacterized protein</fullName>
    </submittedName>
</protein>
<dbReference type="RefSeq" id="WP_079439088.1">
    <property type="nucleotide sequence ID" value="NZ_MZGT01000016.1"/>
</dbReference>
<gene>
    <name evidence="1" type="ORF">CLCHR_15180</name>
</gene>
<dbReference type="AlphaFoldDB" id="A0A1V4IUX4"/>
<comment type="caution">
    <text evidence="1">The sequence shown here is derived from an EMBL/GenBank/DDBJ whole genome shotgun (WGS) entry which is preliminary data.</text>
</comment>
<proteinExistence type="predicted"/>